<dbReference type="InterPro" id="IPR045357">
    <property type="entry name" value="Aminopeptidase_N-like_N"/>
</dbReference>
<evidence type="ECO:0000256" key="6">
    <source>
        <dbReference type="ARBA" id="ARBA00022833"/>
    </source>
</evidence>
<sequence length="924" mass="103847">MWLRVVQLLRPSIRRPILSTSFSTMTDELKYRLPTNVVPTHYDLTFYTQIAPNTSKFGGFVKISLDILRDSSTVELNSNDLTLGEATISSDASQIQQCEKTVDAEQQRVSFSFGQTLKAGSKAFLNIPFNGQLKNTMTGYYLSTWQDKGETKQYALTQFEPTDARAAFPCWDEPLLKATFAITMISTPDSTNLSNMPAISETTYDPASHSETSDIAQLLSSFPPSDKWKITRFQTTPKMSTYIVAWATGNFVHRETTVALPLSRKTIPLRIYSTPDVIHQAQFALDVAARVLPIYEEVFEVEFPLPKLDTLVASDFDAGAMENFGLITGRTSAFLLDPEHADISGKKNVAMTQSHEVAHMWFGNITTMKWWDNLYLNEGFATLMGEVIILGEFLIFPEWKARESFISDHLQSALSLDAKLSSHPIEVECPDANHINQIFDSLSYSKAASVLNMLCNYVGQDKFLKGVSIYLKKHLFSNAVTEDLFRGISNATGVDVVRLMDNWIKKQGFPVITVTENGNGIKLRQDRFTEAGLATPEENETIWNIPLSIVTVDANGDAHVDKTALLEDREKEFAIDTTRDFKLNRNTIGVYRVLYTPERLAKIAAAAAKQDSIFTLEDRMGLLYDIMAFSKAGLAQPSGLLTVINALGATEKEHLVWSSISEALSGLLFTFWESPQIVESLRAFARTLFVPLVQRLGYEYSQDESTDVTQLRTLAISSALMGQDKQVIAELQARFKHYMETGDDSRIPADLQSSIFITAVKYGGQAEYDAVVNIQEKPKTPTARIAAIYAMGRTEDPVLLEKTFSYILGKSRDQDIIYFFRGLQSNVSARRKVPEFFKTNYDTFMKRFEGNFMIKSLVSTSFGGLSSQEDLLMAQTFFKDKDNSKYHMALAQTLESIQTRIAYINRSSADVESWLSEWENRPKL</sequence>
<keyword evidence="7 11" id="KW-0482">Metalloprotease</keyword>
<feature type="active site" description="Proton acceptor" evidence="8">
    <location>
        <position position="356"/>
    </location>
</feature>
<evidence type="ECO:0000256" key="9">
    <source>
        <dbReference type="PIRSR" id="PIRSR634016-3"/>
    </source>
</evidence>
<comment type="similarity">
    <text evidence="1 11">Belongs to the peptidase M1 family.</text>
</comment>
<dbReference type="GO" id="GO:0043171">
    <property type="term" value="P:peptide catabolic process"/>
    <property type="evidence" value="ECO:0007669"/>
    <property type="project" value="TreeGrafter"/>
</dbReference>
<dbReference type="InterPro" id="IPR027268">
    <property type="entry name" value="Peptidase_M4/M1_CTD_sf"/>
</dbReference>
<dbReference type="PRINTS" id="PR00756">
    <property type="entry name" value="ALADIPTASE"/>
</dbReference>
<dbReference type="SUPFAM" id="SSF63737">
    <property type="entry name" value="Leukotriene A4 hydrolase N-terminal domain"/>
    <property type="match status" value="1"/>
</dbReference>
<dbReference type="Pfam" id="PF17900">
    <property type="entry name" value="Peptidase_M1_N"/>
    <property type="match status" value="1"/>
</dbReference>
<evidence type="ECO:0000259" key="13">
    <source>
        <dbReference type="Pfam" id="PF11838"/>
    </source>
</evidence>
<dbReference type="InterPro" id="IPR034016">
    <property type="entry name" value="M1_APN-typ"/>
</dbReference>
<evidence type="ECO:0000313" key="16">
    <source>
        <dbReference type="Proteomes" id="UP000636479"/>
    </source>
</evidence>
<dbReference type="InterPro" id="IPR050344">
    <property type="entry name" value="Peptidase_M1_aminopeptidases"/>
</dbReference>
<evidence type="ECO:0000256" key="2">
    <source>
        <dbReference type="ARBA" id="ARBA00022438"/>
    </source>
</evidence>
<dbReference type="Gene3D" id="2.60.40.1730">
    <property type="entry name" value="tricorn interacting facor f3 domain"/>
    <property type="match status" value="1"/>
</dbReference>
<dbReference type="InterPro" id="IPR042097">
    <property type="entry name" value="Aminopeptidase_N-like_N_sf"/>
</dbReference>
<dbReference type="Pfam" id="PF11838">
    <property type="entry name" value="ERAP1_C"/>
    <property type="match status" value="1"/>
</dbReference>
<evidence type="ECO:0000256" key="8">
    <source>
        <dbReference type="PIRSR" id="PIRSR634016-1"/>
    </source>
</evidence>
<name>A0A8H6SAF2_9AGAR</name>
<dbReference type="GO" id="GO:0006508">
    <property type="term" value="P:proteolysis"/>
    <property type="evidence" value="ECO:0007669"/>
    <property type="project" value="UniProtKB-KW"/>
</dbReference>
<evidence type="ECO:0000256" key="10">
    <source>
        <dbReference type="PIRSR" id="PIRSR634016-4"/>
    </source>
</evidence>
<evidence type="ECO:0000256" key="11">
    <source>
        <dbReference type="RuleBase" id="RU364040"/>
    </source>
</evidence>
<keyword evidence="3 11" id="KW-0645">Protease</keyword>
<keyword evidence="6 9" id="KW-0862">Zinc</keyword>
<feature type="site" description="Transition state stabilizer" evidence="10">
    <location>
        <position position="444"/>
    </location>
</feature>
<evidence type="ECO:0000259" key="12">
    <source>
        <dbReference type="Pfam" id="PF01433"/>
    </source>
</evidence>
<dbReference type="GO" id="GO:0005615">
    <property type="term" value="C:extracellular space"/>
    <property type="evidence" value="ECO:0007669"/>
    <property type="project" value="TreeGrafter"/>
</dbReference>
<dbReference type="GO" id="GO:0016020">
    <property type="term" value="C:membrane"/>
    <property type="evidence" value="ECO:0007669"/>
    <property type="project" value="TreeGrafter"/>
</dbReference>
<feature type="domain" description="ERAP1-like C-terminal" evidence="13">
    <location>
        <begin position="581"/>
        <end position="898"/>
    </location>
</feature>
<dbReference type="RefSeq" id="XP_037216454.1">
    <property type="nucleotide sequence ID" value="XM_037367060.1"/>
</dbReference>
<dbReference type="EC" id="3.4.11.-" evidence="11"/>
<dbReference type="GO" id="GO:0070006">
    <property type="term" value="F:metalloaminopeptidase activity"/>
    <property type="evidence" value="ECO:0007669"/>
    <property type="project" value="TreeGrafter"/>
</dbReference>
<comment type="cofactor">
    <cofactor evidence="9 11">
        <name>Zn(2+)</name>
        <dbReference type="ChEBI" id="CHEBI:29105"/>
    </cofactor>
    <text evidence="9 11">Binds 1 zinc ion per subunit.</text>
</comment>
<proteinExistence type="inferred from homology"/>
<dbReference type="PANTHER" id="PTHR11533:SF174">
    <property type="entry name" value="PUROMYCIN-SENSITIVE AMINOPEPTIDASE-RELATED"/>
    <property type="match status" value="1"/>
</dbReference>
<dbReference type="Pfam" id="PF01433">
    <property type="entry name" value="Peptidase_M1"/>
    <property type="match status" value="1"/>
</dbReference>
<keyword evidence="4 9" id="KW-0479">Metal-binding</keyword>
<evidence type="ECO:0000256" key="4">
    <source>
        <dbReference type="ARBA" id="ARBA00022723"/>
    </source>
</evidence>
<keyword evidence="16" id="KW-1185">Reference proteome</keyword>
<dbReference type="FunFam" id="1.10.390.10:FF:000006">
    <property type="entry name" value="Puromycin-sensitive aminopeptidase"/>
    <property type="match status" value="1"/>
</dbReference>
<dbReference type="OrthoDB" id="10031169at2759"/>
<dbReference type="CDD" id="cd09601">
    <property type="entry name" value="M1_APN-Q_like"/>
    <property type="match status" value="1"/>
</dbReference>
<reference evidence="15" key="1">
    <citation type="submission" date="2020-05" db="EMBL/GenBank/DDBJ databases">
        <title>Mycena genomes resolve the evolution of fungal bioluminescence.</title>
        <authorList>
            <person name="Tsai I.J."/>
        </authorList>
    </citation>
    <scope>NUCLEOTIDE SEQUENCE</scope>
    <source>
        <strain evidence="15">171206Taipei</strain>
    </source>
</reference>
<evidence type="ECO:0000256" key="1">
    <source>
        <dbReference type="ARBA" id="ARBA00010136"/>
    </source>
</evidence>
<dbReference type="GO" id="GO:0008270">
    <property type="term" value="F:zinc ion binding"/>
    <property type="evidence" value="ECO:0007669"/>
    <property type="project" value="UniProtKB-UniRule"/>
</dbReference>
<protein>
    <recommendedName>
        <fullName evidence="11">Aminopeptidase</fullName>
        <ecNumber evidence="11">3.4.11.-</ecNumber>
    </recommendedName>
</protein>
<dbReference type="Proteomes" id="UP000636479">
    <property type="component" value="Unassembled WGS sequence"/>
</dbReference>
<organism evidence="15 16">
    <name type="scientific">Mycena indigotica</name>
    <dbReference type="NCBI Taxonomy" id="2126181"/>
    <lineage>
        <taxon>Eukaryota</taxon>
        <taxon>Fungi</taxon>
        <taxon>Dikarya</taxon>
        <taxon>Basidiomycota</taxon>
        <taxon>Agaricomycotina</taxon>
        <taxon>Agaricomycetes</taxon>
        <taxon>Agaricomycetidae</taxon>
        <taxon>Agaricales</taxon>
        <taxon>Marasmiineae</taxon>
        <taxon>Mycenaceae</taxon>
        <taxon>Mycena</taxon>
    </lineage>
</organism>
<evidence type="ECO:0000256" key="3">
    <source>
        <dbReference type="ARBA" id="ARBA00022670"/>
    </source>
</evidence>
<gene>
    <name evidence="15" type="ORF">MIND_01047400</name>
</gene>
<evidence type="ECO:0000256" key="5">
    <source>
        <dbReference type="ARBA" id="ARBA00022801"/>
    </source>
</evidence>
<dbReference type="InterPro" id="IPR014782">
    <property type="entry name" value="Peptidase_M1_dom"/>
</dbReference>
<dbReference type="AlphaFoldDB" id="A0A8H6SAF2"/>
<evidence type="ECO:0000256" key="7">
    <source>
        <dbReference type="ARBA" id="ARBA00023049"/>
    </source>
</evidence>
<feature type="binding site" evidence="9">
    <location>
        <position position="355"/>
    </location>
    <ligand>
        <name>Zn(2+)</name>
        <dbReference type="ChEBI" id="CHEBI:29105"/>
        <note>catalytic</note>
    </ligand>
</feature>
<feature type="domain" description="Aminopeptidase N-like N-terminal" evidence="14">
    <location>
        <begin position="38"/>
        <end position="243"/>
    </location>
</feature>
<dbReference type="GO" id="GO:0042277">
    <property type="term" value="F:peptide binding"/>
    <property type="evidence" value="ECO:0007669"/>
    <property type="project" value="TreeGrafter"/>
</dbReference>
<keyword evidence="5 11" id="KW-0378">Hydrolase</keyword>
<dbReference type="Gene3D" id="2.60.40.1910">
    <property type="match status" value="1"/>
</dbReference>
<keyword evidence="2 11" id="KW-0031">Aminopeptidase</keyword>
<dbReference type="Gene3D" id="1.10.390.10">
    <property type="entry name" value="Neutral Protease Domain 2"/>
    <property type="match status" value="1"/>
</dbReference>
<evidence type="ECO:0000259" key="14">
    <source>
        <dbReference type="Pfam" id="PF17900"/>
    </source>
</evidence>
<dbReference type="GO" id="GO:0005737">
    <property type="term" value="C:cytoplasm"/>
    <property type="evidence" value="ECO:0007669"/>
    <property type="project" value="TreeGrafter"/>
</dbReference>
<accession>A0A8H6SAF2</accession>
<feature type="binding site" evidence="9">
    <location>
        <position position="378"/>
    </location>
    <ligand>
        <name>Zn(2+)</name>
        <dbReference type="ChEBI" id="CHEBI:29105"/>
        <note>catalytic</note>
    </ligand>
</feature>
<dbReference type="GeneID" id="59349576"/>
<dbReference type="SUPFAM" id="SSF55486">
    <property type="entry name" value="Metalloproteases ('zincins'), catalytic domain"/>
    <property type="match status" value="1"/>
</dbReference>
<feature type="binding site" evidence="9">
    <location>
        <position position="359"/>
    </location>
    <ligand>
        <name>Zn(2+)</name>
        <dbReference type="ChEBI" id="CHEBI:29105"/>
        <note>catalytic</note>
    </ligand>
</feature>
<dbReference type="InterPro" id="IPR001930">
    <property type="entry name" value="Peptidase_M1"/>
</dbReference>
<dbReference type="EMBL" id="JACAZF010000009">
    <property type="protein sequence ID" value="KAF7295091.1"/>
    <property type="molecule type" value="Genomic_DNA"/>
</dbReference>
<comment type="caution">
    <text evidence="15">The sequence shown here is derived from an EMBL/GenBank/DDBJ whole genome shotgun (WGS) entry which is preliminary data.</text>
</comment>
<evidence type="ECO:0000313" key="15">
    <source>
        <dbReference type="EMBL" id="KAF7295091.1"/>
    </source>
</evidence>
<dbReference type="PANTHER" id="PTHR11533">
    <property type="entry name" value="PROTEASE M1 ZINC METALLOPROTEASE"/>
    <property type="match status" value="1"/>
</dbReference>
<feature type="domain" description="Peptidase M1 membrane alanine aminopeptidase" evidence="12">
    <location>
        <begin position="283"/>
        <end position="503"/>
    </location>
</feature>
<dbReference type="Gene3D" id="1.25.50.20">
    <property type="match status" value="1"/>
</dbReference>
<dbReference type="InterPro" id="IPR024571">
    <property type="entry name" value="ERAP1-like_C_dom"/>
</dbReference>